<evidence type="ECO:0008006" key="5">
    <source>
        <dbReference type="Google" id="ProtNLM"/>
    </source>
</evidence>
<keyword evidence="2" id="KW-1133">Transmembrane helix</keyword>
<name>A0A2U9QZ75_PICKU</name>
<feature type="compositionally biased region" description="Basic and acidic residues" evidence="1">
    <location>
        <begin position="116"/>
        <end position="126"/>
    </location>
</feature>
<protein>
    <recommendedName>
        <fullName evidence="5">12 kDa heat shock protein</fullName>
    </recommendedName>
</protein>
<organism evidence="3 4">
    <name type="scientific">Pichia kudriavzevii</name>
    <name type="common">Yeast</name>
    <name type="synonym">Issatchenkia orientalis</name>
    <dbReference type="NCBI Taxonomy" id="4909"/>
    <lineage>
        <taxon>Eukaryota</taxon>
        <taxon>Fungi</taxon>
        <taxon>Dikarya</taxon>
        <taxon>Ascomycota</taxon>
        <taxon>Saccharomycotina</taxon>
        <taxon>Pichiomycetes</taxon>
        <taxon>Pichiales</taxon>
        <taxon>Pichiaceae</taxon>
        <taxon>Pichia</taxon>
    </lineage>
</organism>
<accession>A0A2U9QZ75</accession>
<proteinExistence type="predicted"/>
<gene>
    <name evidence="3" type="ORF">C5L36_0A08980</name>
</gene>
<feature type="transmembrane region" description="Helical" evidence="2">
    <location>
        <begin position="21"/>
        <end position="40"/>
    </location>
</feature>
<reference evidence="3 4" key="1">
    <citation type="submission" date="2018-06" db="EMBL/GenBank/DDBJ databases">
        <title>Population genomics shows no distinction between pathogenic Candida krusei and environmental Pichia kudriavzevii: One species, four names.</title>
        <authorList>
            <person name="Douglass A.P."/>
            <person name="Offei B."/>
            <person name="Braun-Galleani S."/>
            <person name="Coughlan A.Y."/>
            <person name="Martos A."/>
            <person name="Ortiz-Merino R.A."/>
            <person name="Byrne K.P."/>
            <person name="Wolfe K.H."/>
        </authorList>
    </citation>
    <scope>NUCLEOTIDE SEQUENCE [LARGE SCALE GENOMIC DNA]</scope>
    <source>
        <strain evidence="3 4">CBS573</strain>
    </source>
</reference>
<feature type="region of interest" description="Disordered" evidence="1">
    <location>
        <begin position="99"/>
        <end position="143"/>
    </location>
</feature>
<dbReference type="AlphaFoldDB" id="A0A2U9QZ75"/>
<keyword evidence="2" id="KW-0812">Transmembrane</keyword>
<evidence type="ECO:0000313" key="3">
    <source>
        <dbReference type="EMBL" id="AWU74304.1"/>
    </source>
</evidence>
<dbReference type="GeneID" id="40382014"/>
<dbReference type="KEGG" id="pkz:C5L36_0A08980"/>
<dbReference type="Gene3D" id="6.10.280.100">
    <property type="match status" value="1"/>
</dbReference>
<dbReference type="OrthoDB" id="2348401at2759"/>
<dbReference type="VEuPathDB" id="FungiDB:C5L36_0A08980"/>
<dbReference type="STRING" id="4909.A0A2U9QZ75"/>
<dbReference type="EMBL" id="CP028773">
    <property type="protein sequence ID" value="AWU74304.1"/>
    <property type="molecule type" value="Genomic_DNA"/>
</dbReference>
<dbReference type="InterPro" id="IPR007250">
    <property type="entry name" value="HSP9_HSP12"/>
</dbReference>
<dbReference type="RefSeq" id="XP_029319781.1">
    <property type="nucleotide sequence ID" value="XM_029463921.1"/>
</dbReference>
<keyword evidence="2" id="KW-0472">Membrane</keyword>
<sequence length="168" mass="18424">MSLWRLREYFQRGAVYYKRTSVSPTVCNVLVVVLSPIYFLQDKTTQYLIHSQHITMADAGRKDFSDKLSEKVTPDSQKTYYDQAKEAVTDAYDKAASALTPEDNKSLGQRLGDSVQRGHDDAKGDAKSAANSGESAFDHLKQATADAVERVSAAVTGAKEGAENNAKK</sequence>
<dbReference type="Proteomes" id="UP000249293">
    <property type="component" value="Chromosome 1"/>
</dbReference>
<evidence type="ECO:0000256" key="1">
    <source>
        <dbReference type="SAM" id="MobiDB-lite"/>
    </source>
</evidence>
<keyword evidence="4" id="KW-1185">Reference proteome</keyword>
<evidence type="ECO:0000313" key="4">
    <source>
        <dbReference type="Proteomes" id="UP000249293"/>
    </source>
</evidence>
<evidence type="ECO:0000256" key="2">
    <source>
        <dbReference type="SAM" id="Phobius"/>
    </source>
</evidence>
<dbReference type="Pfam" id="PF04119">
    <property type="entry name" value="HSP9_HSP12"/>
    <property type="match status" value="1"/>
</dbReference>